<dbReference type="PANTHER" id="PTHR16290:SF0">
    <property type="entry name" value="DECAPPING PROTEIN 1, ISOFORM A"/>
    <property type="match status" value="1"/>
</dbReference>
<dbReference type="OrthoDB" id="440673at2759"/>
<dbReference type="VEuPathDB" id="PiroplasmaDB:BBBOND_0311930"/>
<evidence type="ECO:0000256" key="5">
    <source>
        <dbReference type="SAM" id="MobiDB-lite"/>
    </source>
</evidence>
<protein>
    <submittedName>
        <fullName evidence="6">Dcp1-like decapping family protein, putative</fullName>
    </submittedName>
</protein>
<dbReference type="GO" id="GO:0006397">
    <property type="term" value="P:mRNA processing"/>
    <property type="evidence" value="ECO:0007669"/>
    <property type="project" value="UniProtKB-KW"/>
</dbReference>
<dbReference type="InterPro" id="IPR011993">
    <property type="entry name" value="PH-like_dom_sf"/>
</dbReference>
<evidence type="ECO:0000256" key="1">
    <source>
        <dbReference type="ARBA" id="ARBA00004496"/>
    </source>
</evidence>
<dbReference type="InterPro" id="IPR010334">
    <property type="entry name" value="Dcp1"/>
</dbReference>
<dbReference type="GO" id="GO:0000932">
    <property type="term" value="C:P-body"/>
    <property type="evidence" value="ECO:0007669"/>
    <property type="project" value="TreeGrafter"/>
</dbReference>
<keyword evidence="7" id="KW-1185">Reference proteome</keyword>
<sequence length="357" mass="39411">MEFPGAGDTSAPKSAANSGSLDEVKRIRCELSLKLLRGLDLYVEEILHQTPFVTAYVLSDNKQWERSGVEGFLYLLKRSNEPRHSLIVVNRKSERHLMEFITPEFQITRENNYIFYRALSMQTRTMQNTRSLWFYDEKECVKTFEKILAVAVNREPVPGFSKNAKPDTVPPTAAVTANSPPVAASTLNAHAEPTVYPTPDTDKMRAMGGFNNAGTLYQQRANVSGAPSGPAASAPMPPAPMASTGSNLPPVAATEPTSKDPQRFVNMLKPLIRGGNQSPAGYTPRTSVMPPVHFPSPAFAPQFQPREQQPMALPTGSMPITVTYEMLCAACAETMQSEDFLKLLWRRLTEKAARYNG</sequence>
<dbReference type="GO" id="GO:0008047">
    <property type="term" value="F:enzyme activator activity"/>
    <property type="evidence" value="ECO:0007669"/>
    <property type="project" value="InterPro"/>
</dbReference>
<gene>
    <name evidence="6" type="ORF">BBBOND_0311930</name>
</gene>
<evidence type="ECO:0000313" key="7">
    <source>
        <dbReference type="Proteomes" id="UP000033188"/>
    </source>
</evidence>
<keyword evidence="4" id="KW-0507">mRNA processing</keyword>
<accession>A0A061DEH5</accession>
<evidence type="ECO:0000256" key="3">
    <source>
        <dbReference type="ARBA" id="ARBA00022490"/>
    </source>
</evidence>
<dbReference type="Gene3D" id="2.30.29.30">
    <property type="entry name" value="Pleckstrin-homology domain (PH domain)/Phosphotyrosine-binding domain (PTB)"/>
    <property type="match status" value="1"/>
</dbReference>
<name>A0A061DEH5_BABBI</name>
<dbReference type="GO" id="GO:0000290">
    <property type="term" value="P:deadenylation-dependent decapping of nuclear-transcribed mRNA"/>
    <property type="evidence" value="ECO:0007669"/>
    <property type="project" value="InterPro"/>
</dbReference>
<proteinExistence type="inferred from homology"/>
<dbReference type="SUPFAM" id="SSF50729">
    <property type="entry name" value="PH domain-like"/>
    <property type="match status" value="1"/>
</dbReference>
<keyword evidence="3" id="KW-0963">Cytoplasm</keyword>
<dbReference type="RefSeq" id="XP_012769476.1">
    <property type="nucleotide sequence ID" value="XM_012914022.1"/>
</dbReference>
<reference evidence="7" key="1">
    <citation type="journal article" date="2014" name="Nucleic Acids Res.">
        <title>The evolutionary dynamics of variant antigen genes in Babesia reveal a history of genomic innovation underlying host-parasite interaction.</title>
        <authorList>
            <person name="Jackson A.P."/>
            <person name="Otto T.D."/>
            <person name="Darby A."/>
            <person name="Ramaprasad A."/>
            <person name="Xia D."/>
            <person name="Echaide I.E."/>
            <person name="Farber M."/>
            <person name="Gahlot S."/>
            <person name="Gamble J."/>
            <person name="Gupta D."/>
            <person name="Gupta Y."/>
            <person name="Jackson L."/>
            <person name="Malandrin L."/>
            <person name="Malas T.B."/>
            <person name="Moussa E."/>
            <person name="Nair M."/>
            <person name="Reid A.J."/>
            <person name="Sanders M."/>
            <person name="Sharma J."/>
            <person name="Tracey A."/>
            <person name="Quail M.A."/>
            <person name="Weir W."/>
            <person name="Wastling J.M."/>
            <person name="Hall N."/>
            <person name="Willadsen P."/>
            <person name="Lingelbach K."/>
            <person name="Shiels B."/>
            <person name="Tait A."/>
            <person name="Berriman M."/>
            <person name="Allred D.R."/>
            <person name="Pain A."/>
        </authorList>
    </citation>
    <scope>NUCLEOTIDE SEQUENCE [LARGE SCALE GENOMIC DNA]</scope>
    <source>
        <strain evidence="7">Bond</strain>
    </source>
</reference>
<dbReference type="GO" id="GO:0031087">
    <property type="term" value="P:deadenylation-independent decapping of nuclear-transcribed mRNA"/>
    <property type="evidence" value="ECO:0007669"/>
    <property type="project" value="TreeGrafter"/>
</dbReference>
<feature type="region of interest" description="Disordered" evidence="5">
    <location>
        <begin position="222"/>
        <end position="262"/>
    </location>
</feature>
<comment type="subcellular location">
    <subcellularLocation>
        <location evidence="1">Cytoplasm</location>
    </subcellularLocation>
</comment>
<evidence type="ECO:0000313" key="6">
    <source>
        <dbReference type="EMBL" id="CDR97290.1"/>
    </source>
</evidence>
<comment type="similarity">
    <text evidence="2">Belongs to the DCP1 family.</text>
</comment>
<dbReference type="GO" id="GO:0003729">
    <property type="term" value="F:mRNA binding"/>
    <property type="evidence" value="ECO:0007669"/>
    <property type="project" value="TreeGrafter"/>
</dbReference>
<dbReference type="EMBL" id="LK391709">
    <property type="protein sequence ID" value="CDR97290.1"/>
    <property type="molecule type" value="Genomic_DNA"/>
</dbReference>
<dbReference type="STRING" id="5866.A0A061DEH5"/>
<dbReference type="AlphaFoldDB" id="A0A061DEH5"/>
<evidence type="ECO:0000256" key="4">
    <source>
        <dbReference type="ARBA" id="ARBA00022664"/>
    </source>
</evidence>
<organism evidence="6 7">
    <name type="scientific">Babesia bigemina</name>
    <dbReference type="NCBI Taxonomy" id="5866"/>
    <lineage>
        <taxon>Eukaryota</taxon>
        <taxon>Sar</taxon>
        <taxon>Alveolata</taxon>
        <taxon>Apicomplexa</taxon>
        <taxon>Aconoidasida</taxon>
        <taxon>Piroplasmida</taxon>
        <taxon>Babesiidae</taxon>
        <taxon>Babesia</taxon>
    </lineage>
</organism>
<dbReference type="Pfam" id="PF06058">
    <property type="entry name" value="DCP1"/>
    <property type="match status" value="1"/>
</dbReference>
<dbReference type="Proteomes" id="UP000033188">
    <property type="component" value="Chromosome 3"/>
</dbReference>
<dbReference type="KEGG" id="bbig:BBBOND_0311930"/>
<dbReference type="PANTHER" id="PTHR16290">
    <property type="entry name" value="TRANSCRIPTION FACTOR SMIF DECAPPING ENZYME DCP1"/>
    <property type="match status" value="1"/>
</dbReference>
<dbReference type="OMA" id="SHTPLMM"/>
<dbReference type="GeneID" id="24565831"/>
<evidence type="ECO:0000256" key="2">
    <source>
        <dbReference type="ARBA" id="ARBA00008778"/>
    </source>
</evidence>
<dbReference type="CDD" id="cd09804">
    <property type="entry name" value="Dcp1"/>
    <property type="match status" value="1"/>
</dbReference>
<feature type="compositionally biased region" description="Low complexity" evidence="5">
    <location>
        <begin position="224"/>
        <end position="234"/>
    </location>
</feature>